<protein>
    <submittedName>
        <fullName evidence="1">Uncharacterized protein</fullName>
    </submittedName>
</protein>
<dbReference type="InParanoid" id="M1DBQ8"/>
<evidence type="ECO:0000313" key="2">
    <source>
        <dbReference type="Proteomes" id="UP000011115"/>
    </source>
</evidence>
<accession>M1DBQ8</accession>
<dbReference type="PaxDb" id="4113-PGSC0003DMT400086431"/>
<evidence type="ECO:0000313" key="1">
    <source>
        <dbReference type="EnsemblPlants" id="PGSC0003DMT400086431"/>
    </source>
</evidence>
<organism evidence="1 2">
    <name type="scientific">Solanum tuberosum</name>
    <name type="common">Potato</name>
    <dbReference type="NCBI Taxonomy" id="4113"/>
    <lineage>
        <taxon>Eukaryota</taxon>
        <taxon>Viridiplantae</taxon>
        <taxon>Streptophyta</taxon>
        <taxon>Embryophyta</taxon>
        <taxon>Tracheophyta</taxon>
        <taxon>Spermatophyta</taxon>
        <taxon>Magnoliopsida</taxon>
        <taxon>eudicotyledons</taxon>
        <taxon>Gunneridae</taxon>
        <taxon>Pentapetalae</taxon>
        <taxon>asterids</taxon>
        <taxon>lamiids</taxon>
        <taxon>Solanales</taxon>
        <taxon>Solanaceae</taxon>
        <taxon>Solanoideae</taxon>
        <taxon>Solaneae</taxon>
        <taxon>Solanum</taxon>
    </lineage>
</organism>
<dbReference type="Gramene" id="PGSC0003DMT400086431">
    <property type="protein sequence ID" value="PGSC0003DMT400086431"/>
    <property type="gene ID" value="PGSC0003DMG400036002"/>
</dbReference>
<dbReference type="HOGENOM" id="CLU_103540_0_0_1"/>
<reference evidence="2" key="1">
    <citation type="journal article" date="2011" name="Nature">
        <title>Genome sequence and analysis of the tuber crop potato.</title>
        <authorList>
            <consortium name="The Potato Genome Sequencing Consortium"/>
        </authorList>
    </citation>
    <scope>NUCLEOTIDE SEQUENCE [LARGE SCALE GENOMIC DNA]</scope>
    <source>
        <strain evidence="2">cv. DM1-3 516 R44</strain>
    </source>
</reference>
<dbReference type="AlphaFoldDB" id="M1DBQ8"/>
<dbReference type="EnsemblPlants" id="PGSC0003DMT400086431">
    <property type="protein sequence ID" value="PGSC0003DMT400086431"/>
    <property type="gene ID" value="PGSC0003DMG400036002"/>
</dbReference>
<name>M1DBQ8_SOLTU</name>
<keyword evidence="2" id="KW-1185">Reference proteome</keyword>
<dbReference type="Proteomes" id="UP000011115">
    <property type="component" value="Unassembled WGS sequence"/>
</dbReference>
<reference evidence="1" key="2">
    <citation type="submission" date="2015-06" db="UniProtKB">
        <authorList>
            <consortium name="EnsemblPlants"/>
        </authorList>
    </citation>
    <scope>IDENTIFICATION</scope>
    <source>
        <strain evidence="1">DM1-3 516 R44</strain>
    </source>
</reference>
<proteinExistence type="predicted"/>
<sequence>MTFKKINSQSIASKVTNSKFSTEVEGIPGVTLGNFEVITRSKVTMLGKQTLQVSSTSNSIFESSTPKGSRSFTNALEGGSSVAEKIKKTLSLLEKIGSKSSTTKGNYDLISGSSLNISCNVSPLKINLCENPCTLLHPQ</sequence>